<dbReference type="PANTHER" id="PTHR42686:SF1">
    <property type="entry name" value="GH17980P-RELATED"/>
    <property type="match status" value="1"/>
</dbReference>
<sequence length="226" mass="25580">MQNQIPKSKIDNTELNITKIGLGCASIGNLYTPISTEQAFQVINASIQKGITYFDTAPWYGTGLSEQRLGLALHNANIEYQISTKVGRFLIPDEEFEKDLIMQKIWQQRAPYKPNCHKDQIDFYYKQLFEGQNAGIEALKQLKKEKKIKAFGGSINGNNDKKYIEKYINDLLKNDADFLMISGTPTLLDQGFLEIPNFFDINIIVAAPYCSGILAGKQKTIFIKIK</sequence>
<accession>G0R4U8</accession>
<evidence type="ECO:0000313" key="2">
    <source>
        <dbReference type="EMBL" id="EGR27491.1"/>
    </source>
</evidence>
<feature type="domain" description="NADP-dependent oxidoreductase" evidence="1">
    <location>
        <begin position="19"/>
        <end position="220"/>
    </location>
</feature>
<dbReference type="STRING" id="857967.G0R4U8"/>
<dbReference type="RefSeq" id="XP_004024401.1">
    <property type="nucleotide sequence ID" value="XM_004024352.1"/>
</dbReference>
<gene>
    <name evidence="2" type="ORF">IMG5_194940</name>
</gene>
<dbReference type="GO" id="GO:0016491">
    <property type="term" value="F:oxidoreductase activity"/>
    <property type="evidence" value="ECO:0007669"/>
    <property type="project" value="InterPro"/>
</dbReference>
<dbReference type="GeneID" id="14903570"/>
<dbReference type="InterPro" id="IPR023210">
    <property type="entry name" value="NADP_OxRdtase_dom"/>
</dbReference>
<dbReference type="SUPFAM" id="SSF51430">
    <property type="entry name" value="NAD(P)-linked oxidoreductase"/>
    <property type="match status" value="1"/>
</dbReference>
<dbReference type="InParanoid" id="G0R4U8"/>
<proteinExistence type="predicted"/>
<dbReference type="OrthoDB" id="48988at2759"/>
<dbReference type="InterPro" id="IPR020471">
    <property type="entry name" value="AKR"/>
</dbReference>
<organism evidence="2 3">
    <name type="scientific">Ichthyophthirius multifiliis</name>
    <name type="common">White spot disease agent</name>
    <name type="synonym">Ich</name>
    <dbReference type="NCBI Taxonomy" id="5932"/>
    <lineage>
        <taxon>Eukaryota</taxon>
        <taxon>Sar</taxon>
        <taxon>Alveolata</taxon>
        <taxon>Ciliophora</taxon>
        <taxon>Intramacronucleata</taxon>
        <taxon>Oligohymenophorea</taxon>
        <taxon>Hymenostomatida</taxon>
        <taxon>Ophryoglenina</taxon>
        <taxon>Ichthyophthirius</taxon>
    </lineage>
</organism>
<protein>
    <recommendedName>
        <fullName evidence="1">NADP-dependent oxidoreductase domain-containing protein</fullName>
    </recommendedName>
</protein>
<dbReference type="Pfam" id="PF00248">
    <property type="entry name" value="Aldo_ket_red"/>
    <property type="match status" value="1"/>
</dbReference>
<dbReference type="EMBL" id="GL984356">
    <property type="protein sequence ID" value="EGR27491.1"/>
    <property type="molecule type" value="Genomic_DNA"/>
</dbReference>
<name>G0R4U8_ICHMU</name>
<reference evidence="2 3" key="1">
    <citation type="submission" date="2011-07" db="EMBL/GenBank/DDBJ databases">
        <authorList>
            <person name="Coyne R."/>
            <person name="Brami D."/>
            <person name="Johnson J."/>
            <person name="Hostetler J."/>
            <person name="Hannick L."/>
            <person name="Clark T."/>
            <person name="Cassidy-Hanley D."/>
            <person name="Inman J."/>
        </authorList>
    </citation>
    <scope>NUCLEOTIDE SEQUENCE [LARGE SCALE GENOMIC DNA]</scope>
    <source>
        <strain evidence="2 3">G5</strain>
    </source>
</reference>
<dbReference type="eggNOG" id="KOG1576">
    <property type="taxonomic scope" value="Eukaryota"/>
</dbReference>
<dbReference type="Proteomes" id="UP000008983">
    <property type="component" value="Unassembled WGS sequence"/>
</dbReference>
<dbReference type="PANTHER" id="PTHR42686">
    <property type="entry name" value="GH17980P-RELATED"/>
    <property type="match status" value="1"/>
</dbReference>
<dbReference type="AlphaFoldDB" id="G0R4U8"/>
<dbReference type="InterPro" id="IPR036812">
    <property type="entry name" value="NAD(P)_OxRdtase_dom_sf"/>
</dbReference>
<keyword evidence="3" id="KW-1185">Reference proteome</keyword>
<dbReference type="Gene3D" id="3.20.20.100">
    <property type="entry name" value="NADP-dependent oxidoreductase domain"/>
    <property type="match status" value="1"/>
</dbReference>
<evidence type="ECO:0000313" key="3">
    <source>
        <dbReference type="Proteomes" id="UP000008983"/>
    </source>
</evidence>
<evidence type="ECO:0000259" key="1">
    <source>
        <dbReference type="Pfam" id="PF00248"/>
    </source>
</evidence>
<dbReference type="GO" id="GO:0005829">
    <property type="term" value="C:cytosol"/>
    <property type="evidence" value="ECO:0007669"/>
    <property type="project" value="TreeGrafter"/>
</dbReference>